<evidence type="ECO:0000256" key="2">
    <source>
        <dbReference type="ARBA" id="ARBA00022692"/>
    </source>
</evidence>
<evidence type="ECO:0000256" key="4">
    <source>
        <dbReference type="ARBA" id="ARBA00023136"/>
    </source>
</evidence>
<sequence length="422" mass="43127">MRTISTDLRGRPAPTDLGSAPRTPEELIELGDLLFDLAVGLHRAGASATHLESALGRSAKRLGLRAQILGTPTSLLVDMDDGRGVRLARVEPGEPNLERLADIDSLLEELEEGQVGPRRALYRLRSIVGRRPSFGPGLELAAVGVASGSATVFFGGGAADVAVAGGLGVAVAVMGRLSTLSEHRRPLFEPGAALLAAAATTALARLGLPIAPLIVTLAALIVLVPGYSLTIALGEIAARHLVSGTARLAGVMGTLLGMGLGIGLGRALGSLVPLEVAHSPTPLGEWALWSAVVIASLCFSVLFHARLRDVPIVMLATVTAFVGARAGAVVLGPELGGFAGALVLGLMGNLVARRTRRPASTVVLPGLMVLVPGSIGFRAVALFLESAPLDGLATAFQTAIVGSSLVAGLLAANMLLPPRRSL</sequence>
<dbReference type="Pfam" id="PF12821">
    <property type="entry name" value="ThrE_2"/>
    <property type="match status" value="1"/>
</dbReference>
<evidence type="ECO:0000313" key="11">
    <source>
        <dbReference type="Proteomes" id="UP000316921"/>
    </source>
</evidence>
<feature type="transmembrane region" description="Helical" evidence="7">
    <location>
        <begin position="246"/>
        <end position="266"/>
    </location>
</feature>
<dbReference type="PANTHER" id="PTHR31082">
    <property type="entry name" value="PHEROMONE-REGULATED MEMBRANE PROTEIN 10"/>
    <property type="match status" value="1"/>
</dbReference>
<name>A0A518BKJ0_9BACT</name>
<dbReference type="InterPro" id="IPR024528">
    <property type="entry name" value="ThrE_2"/>
</dbReference>
<feature type="transmembrane region" description="Helical" evidence="7">
    <location>
        <begin position="335"/>
        <end position="352"/>
    </location>
</feature>
<dbReference type="InterPro" id="IPR051361">
    <property type="entry name" value="ThrE/Ser_Exporter"/>
</dbReference>
<keyword evidence="2 7" id="KW-0812">Transmembrane</keyword>
<evidence type="ECO:0008006" key="12">
    <source>
        <dbReference type="Google" id="ProtNLM"/>
    </source>
</evidence>
<feature type="transmembrane region" description="Helical" evidence="7">
    <location>
        <begin position="210"/>
        <end position="234"/>
    </location>
</feature>
<feature type="transmembrane region" description="Helical" evidence="7">
    <location>
        <begin position="312"/>
        <end position="329"/>
    </location>
</feature>
<dbReference type="GO" id="GO:0022857">
    <property type="term" value="F:transmembrane transporter activity"/>
    <property type="evidence" value="ECO:0007669"/>
    <property type="project" value="InterPro"/>
</dbReference>
<evidence type="ECO:0000256" key="5">
    <source>
        <dbReference type="ARBA" id="ARBA00034125"/>
    </source>
</evidence>
<evidence type="ECO:0000256" key="3">
    <source>
        <dbReference type="ARBA" id="ARBA00022989"/>
    </source>
</evidence>
<evidence type="ECO:0000259" key="8">
    <source>
        <dbReference type="Pfam" id="PF06738"/>
    </source>
</evidence>
<evidence type="ECO:0000256" key="7">
    <source>
        <dbReference type="SAM" id="Phobius"/>
    </source>
</evidence>
<feature type="transmembrane region" description="Helical" evidence="7">
    <location>
        <begin position="396"/>
        <end position="416"/>
    </location>
</feature>
<feature type="transmembrane region" description="Helical" evidence="7">
    <location>
        <begin position="364"/>
        <end position="384"/>
    </location>
</feature>
<feature type="domain" description="Threonine/Serine exporter ThrE" evidence="9">
    <location>
        <begin position="292"/>
        <end position="413"/>
    </location>
</feature>
<accession>A0A518BKJ0</accession>
<dbReference type="PANTHER" id="PTHR31082:SF4">
    <property type="entry name" value="PHEROMONE-REGULATED MEMBRANE PROTEIN 10"/>
    <property type="match status" value="1"/>
</dbReference>
<feature type="region of interest" description="Disordered" evidence="6">
    <location>
        <begin position="1"/>
        <end position="22"/>
    </location>
</feature>
<comment type="subcellular location">
    <subcellularLocation>
        <location evidence="1">Membrane</location>
        <topology evidence="1">Multi-pass membrane protein</topology>
    </subcellularLocation>
</comment>
<feature type="transmembrane region" description="Helical" evidence="7">
    <location>
        <begin position="152"/>
        <end position="175"/>
    </location>
</feature>
<feature type="transmembrane region" description="Helical" evidence="7">
    <location>
        <begin position="286"/>
        <end position="305"/>
    </location>
</feature>
<evidence type="ECO:0000313" key="10">
    <source>
        <dbReference type="EMBL" id="QDU67491.1"/>
    </source>
</evidence>
<dbReference type="Proteomes" id="UP000316921">
    <property type="component" value="Chromosome"/>
</dbReference>
<dbReference type="KEGG" id="pbap:Pla133_25750"/>
<dbReference type="AlphaFoldDB" id="A0A518BKJ0"/>
<reference evidence="10 11" key="1">
    <citation type="submission" date="2019-02" db="EMBL/GenBank/DDBJ databases">
        <title>Deep-cultivation of Planctomycetes and their phenomic and genomic characterization uncovers novel biology.</title>
        <authorList>
            <person name="Wiegand S."/>
            <person name="Jogler M."/>
            <person name="Boedeker C."/>
            <person name="Pinto D."/>
            <person name="Vollmers J."/>
            <person name="Rivas-Marin E."/>
            <person name="Kohn T."/>
            <person name="Peeters S.H."/>
            <person name="Heuer A."/>
            <person name="Rast P."/>
            <person name="Oberbeckmann S."/>
            <person name="Bunk B."/>
            <person name="Jeske O."/>
            <person name="Meyerdierks A."/>
            <person name="Storesund J.E."/>
            <person name="Kallscheuer N."/>
            <person name="Luecker S."/>
            <person name="Lage O.M."/>
            <person name="Pohl T."/>
            <person name="Merkel B.J."/>
            <person name="Hornburger P."/>
            <person name="Mueller R.-W."/>
            <person name="Bruemmer F."/>
            <person name="Labrenz M."/>
            <person name="Spormann A.M."/>
            <person name="Op den Camp H."/>
            <person name="Overmann J."/>
            <person name="Amann R."/>
            <person name="Jetten M.S.M."/>
            <person name="Mascher T."/>
            <person name="Medema M.H."/>
            <person name="Devos D.P."/>
            <person name="Kaster A.-K."/>
            <person name="Ovreas L."/>
            <person name="Rohde M."/>
            <person name="Galperin M.Y."/>
            <person name="Jogler C."/>
        </authorList>
    </citation>
    <scope>NUCLEOTIDE SEQUENCE [LARGE SCALE GENOMIC DNA]</scope>
    <source>
        <strain evidence="10 11">Pla133</strain>
    </source>
</reference>
<proteinExistence type="inferred from homology"/>
<keyword evidence="11" id="KW-1185">Reference proteome</keyword>
<dbReference type="Pfam" id="PF06738">
    <property type="entry name" value="ThrE"/>
    <property type="match status" value="1"/>
</dbReference>
<keyword evidence="3 7" id="KW-1133">Transmembrane helix</keyword>
<keyword evidence="4 7" id="KW-0472">Membrane</keyword>
<dbReference type="GO" id="GO:0016020">
    <property type="term" value="C:membrane"/>
    <property type="evidence" value="ECO:0007669"/>
    <property type="project" value="UniProtKB-SubCell"/>
</dbReference>
<dbReference type="EMBL" id="CP036287">
    <property type="protein sequence ID" value="QDU67491.1"/>
    <property type="molecule type" value="Genomic_DNA"/>
</dbReference>
<dbReference type="InterPro" id="IPR010619">
    <property type="entry name" value="ThrE-like_N"/>
</dbReference>
<feature type="domain" description="Threonine/serine exporter-like N-terminal" evidence="8">
    <location>
        <begin position="37"/>
        <end position="268"/>
    </location>
</feature>
<protein>
    <recommendedName>
        <fullName evidence="12">Threonine/serine exporter family protein</fullName>
    </recommendedName>
</protein>
<gene>
    <name evidence="10" type="ORF">Pla133_25750</name>
</gene>
<evidence type="ECO:0000259" key="9">
    <source>
        <dbReference type="Pfam" id="PF12821"/>
    </source>
</evidence>
<evidence type="ECO:0000256" key="6">
    <source>
        <dbReference type="SAM" id="MobiDB-lite"/>
    </source>
</evidence>
<evidence type="ECO:0000256" key="1">
    <source>
        <dbReference type="ARBA" id="ARBA00004141"/>
    </source>
</evidence>
<comment type="similarity">
    <text evidence="5">Belongs to the ThrE exporter (TC 2.A.79) family.</text>
</comment>
<organism evidence="10 11">
    <name type="scientific">Engelhardtia mirabilis</name>
    <dbReference type="NCBI Taxonomy" id="2528011"/>
    <lineage>
        <taxon>Bacteria</taxon>
        <taxon>Pseudomonadati</taxon>
        <taxon>Planctomycetota</taxon>
        <taxon>Planctomycetia</taxon>
        <taxon>Planctomycetia incertae sedis</taxon>
        <taxon>Engelhardtia</taxon>
    </lineage>
</organism>
<dbReference type="RefSeq" id="WP_145065722.1">
    <property type="nucleotide sequence ID" value="NZ_CP036287.1"/>
</dbReference>